<dbReference type="EMBL" id="MCOL01000001">
    <property type="protein sequence ID" value="ODO60902.1"/>
    <property type="molecule type" value="Genomic_DNA"/>
</dbReference>
<gene>
    <name evidence="1" type="ORF">LPJSA22_00851</name>
</gene>
<accession>A0A1A0DEB0</accession>
<reference evidence="1 2" key="1">
    <citation type="submission" date="2016-08" db="EMBL/GenBank/DDBJ databases">
        <title>Genome sequencing of Lactobacillus plantarum JSA22, isolated from fermented soybean paste.</title>
        <authorList>
            <person name="Choi H.S."/>
        </authorList>
    </citation>
    <scope>NUCLEOTIDE SEQUENCE [LARGE SCALE GENOMIC DNA]</scope>
    <source>
        <strain evidence="1 2">JSA22</strain>
    </source>
</reference>
<dbReference type="Proteomes" id="UP000094892">
    <property type="component" value="Unassembled WGS sequence"/>
</dbReference>
<evidence type="ECO:0000313" key="2">
    <source>
        <dbReference type="Proteomes" id="UP000094892"/>
    </source>
</evidence>
<sequence>MSINGKTVIILVLDDHRFIVKRSKLPLEARFGSQIESKHKTTVLSSGSKRLFCRYGYLKSAKMSNGFWKRWATF</sequence>
<proteinExistence type="predicted"/>
<evidence type="ECO:0000313" key="1">
    <source>
        <dbReference type="EMBL" id="ODO60902.1"/>
    </source>
</evidence>
<name>A0A1A0DEB0_LACPN</name>
<dbReference type="AlphaFoldDB" id="A0A1A0DEB0"/>
<protein>
    <submittedName>
        <fullName evidence="1">Uncharacterized protein</fullName>
    </submittedName>
</protein>
<comment type="caution">
    <text evidence="1">The sequence shown here is derived from an EMBL/GenBank/DDBJ whole genome shotgun (WGS) entry which is preliminary data.</text>
</comment>
<organism evidence="1 2">
    <name type="scientific">Lactiplantibacillus plantarum</name>
    <name type="common">Lactobacillus plantarum</name>
    <dbReference type="NCBI Taxonomy" id="1590"/>
    <lineage>
        <taxon>Bacteria</taxon>
        <taxon>Bacillati</taxon>
        <taxon>Bacillota</taxon>
        <taxon>Bacilli</taxon>
        <taxon>Lactobacillales</taxon>
        <taxon>Lactobacillaceae</taxon>
        <taxon>Lactiplantibacillus</taxon>
    </lineage>
</organism>